<dbReference type="InterPro" id="IPR049192">
    <property type="entry name" value="DUF4246_C"/>
</dbReference>
<gene>
    <name evidence="2" type="ORF">B0T10DRAFT_368069</name>
</gene>
<dbReference type="EMBL" id="JAGPYM010000094">
    <property type="protein sequence ID" value="KAH6867678.1"/>
    <property type="molecule type" value="Genomic_DNA"/>
</dbReference>
<proteinExistence type="predicted"/>
<name>A0A9P8VNK2_9HYPO</name>
<dbReference type="PANTHER" id="PTHR33119:SF1">
    <property type="entry name" value="FE2OG DIOXYGENASE DOMAIN-CONTAINING PROTEIN"/>
    <property type="match status" value="1"/>
</dbReference>
<accession>A0A9P8VNK2</accession>
<keyword evidence="3" id="KW-1185">Reference proteome</keyword>
<sequence>IQVIIKLANIRLTPEKPYYGGSWYTEGQLNEHIVSTALYYYDSDNITDCTLGFRTCANKEDLDQQLNYKQNDHDSISRTFAVRSRGNTIQDISSVLTTAGRALVFPNLLQHHLSPFKL</sequence>
<feature type="domain" description="DUF4246" evidence="1">
    <location>
        <begin position="1"/>
        <end position="118"/>
    </location>
</feature>
<evidence type="ECO:0000313" key="2">
    <source>
        <dbReference type="EMBL" id="KAH6867678.1"/>
    </source>
</evidence>
<comment type="caution">
    <text evidence="2">The sequence shown here is derived from an EMBL/GenBank/DDBJ whole genome shotgun (WGS) entry which is preliminary data.</text>
</comment>
<feature type="non-terminal residue" evidence="2">
    <location>
        <position position="118"/>
    </location>
</feature>
<dbReference type="Proteomes" id="UP000777438">
    <property type="component" value="Unassembled WGS sequence"/>
</dbReference>
<feature type="non-terminal residue" evidence="2">
    <location>
        <position position="1"/>
    </location>
</feature>
<reference evidence="2 3" key="1">
    <citation type="journal article" date="2021" name="Nat. Commun.">
        <title>Genetic determinants of endophytism in the Arabidopsis root mycobiome.</title>
        <authorList>
            <person name="Mesny F."/>
            <person name="Miyauchi S."/>
            <person name="Thiergart T."/>
            <person name="Pickel B."/>
            <person name="Atanasova L."/>
            <person name="Karlsson M."/>
            <person name="Huettel B."/>
            <person name="Barry K.W."/>
            <person name="Haridas S."/>
            <person name="Chen C."/>
            <person name="Bauer D."/>
            <person name="Andreopoulos W."/>
            <person name="Pangilinan J."/>
            <person name="LaButti K."/>
            <person name="Riley R."/>
            <person name="Lipzen A."/>
            <person name="Clum A."/>
            <person name="Drula E."/>
            <person name="Henrissat B."/>
            <person name="Kohler A."/>
            <person name="Grigoriev I.V."/>
            <person name="Martin F.M."/>
            <person name="Hacquard S."/>
        </authorList>
    </citation>
    <scope>NUCLEOTIDE SEQUENCE [LARGE SCALE GENOMIC DNA]</scope>
    <source>
        <strain evidence="2 3">MPI-CAGE-CH-0241</strain>
    </source>
</reference>
<dbReference type="AlphaFoldDB" id="A0A9P8VNK2"/>
<dbReference type="PANTHER" id="PTHR33119">
    <property type="entry name" value="IFI3P"/>
    <property type="match status" value="1"/>
</dbReference>
<evidence type="ECO:0000313" key="3">
    <source>
        <dbReference type="Proteomes" id="UP000777438"/>
    </source>
</evidence>
<organism evidence="2 3">
    <name type="scientific">Thelonectria olida</name>
    <dbReference type="NCBI Taxonomy" id="1576542"/>
    <lineage>
        <taxon>Eukaryota</taxon>
        <taxon>Fungi</taxon>
        <taxon>Dikarya</taxon>
        <taxon>Ascomycota</taxon>
        <taxon>Pezizomycotina</taxon>
        <taxon>Sordariomycetes</taxon>
        <taxon>Hypocreomycetidae</taxon>
        <taxon>Hypocreales</taxon>
        <taxon>Nectriaceae</taxon>
        <taxon>Thelonectria</taxon>
    </lineage>
</organism>
<protein>
    <recommendedName>
        <fullName evidence="1">DUF4246 domain-containing protein</fullName>
    </recommendedName>
</protein>
<dbReference type="OrthoDB" id="415532at2759"/>
<dbReference type="InterPro" id="IPR025340">
    <property type="entry name" value="DUF4246"/>
</dbReference>
<evidence type="ECO:0000259" key="1">
    <source>
        <dbReference type="Pfam" id="PF14033"/>
    </source>
</evidence>
<dbReference type="Pfam" id="PF14033">
    <property type="entry name" value="DUF4246"/>
    <property type="match status" value="1"/>
</dbReference>